<dbReference type="AlphaFoldDB" id="A0A151IR06"/>
<evidence type="ECO:0000313" key="2">
    <source>
        <dbReference type="EMBL" id="KYN09103.1"/>
    </source>
</evidence>
<proteinExistence type="predicted"/>
<protein>
    <recommendedName>
        <fullName evidence="1">Transposase Tc5 C-terminal domain-containing protein</fullName>
    </recommendedName>
</protein>
<evidence type="ECO:0000259" key="1">
    <source>
        <dbReference type="Pfam" id="PF04236"/>
    </source>
</evidence>
<dbReference type="Pfam" id="PF04236">
    <property type="entry name" value="Transp_Tc5_C"/>
    <property type="match status" value="1"/>
</dbReference>
<gene>
    <name evidence="2" type="ORF">ALC57_18790</name>
</gene>
<keyword evidence="3" id="KW-1185">Reference proteome</keyword>
<dbReference type="Proteomes" id="UP000078492">
    <property type="component" value="Unassembled WGS sequence"/>
</dbReference>
<sequence length="97" mass="11777">MDESLMNFHVEVIIETCIDSMARYIFSNYKYPWFKSGYTNKRPEEFENPIEFSFDKTSITCDIEGCSNIAVVKCLWCKKSLYLKHFFIEYHYYDEYE</sequence>
<dbReference type="InterPro" id="IPR007350">
    <property type="entry name" value="Transposase_Tc5_C"/>
</dbReference>
<organism evidence="2 3">
    <name type="scientific">Trachymyrmex cornetzi</name>
    <dbReference type="NCBI Taxonomy" id="471704"/>
    <lineage>
        <taxon>Eukaryota</taxon>
        <taxon>Metazoa</taxon>
        <taxon>Ecdysozoa</taxon>
        <taxon>Arthropoda</taxon>
        <taxon>Hexapoda</taxon>
        <taxon>Insecta</taxon>
        <taxon>Pterygota</taxon>
        <taxon>Neoptera</taxon>
        <taxon>Endopterygota</taxon>
        <taxon>Hymenoptera</taxon>
        <taxon>Apocrita</taxon>
        <taxon>Aculeata</taxon>
        <taxon>Formicoidea</taxon>
        <taxon>Formicidae</taxon>
        <taxon>Myrmicinae</taxon>
        <taxon>Trachymyrmex</taxon>
    </lineage>
</organism>
<feature type="domain" description="Transposase Tc5 C-terminal" evidence="1">
    <location>
        <begin position="33"/>
        <end position="91"/>
    </location>
</feature>
<accession>A0A151IR06</accession>
<evidence type="ECO:0000313" key="3">
    <source>
        <dbReference type="Proteomes" id="UP000078492"/>
    </source>
</evidence>
<reference evidence="2 3" key="1">
    <citation type="submission" date="2015-09" db="EMBL/GenBank/DDBJ databases">
        <title>Trachymyrmex cornetzi WGS genome.</title>
        <authorList>
            <person name="Nygaard S."/>
            <person name="Hu H."/>
            <person name="Boomsma J."/>
            <person name="Zhang G."/>
        </authorList>
    </citation>
    <scope>NUCLEOTIDE SEQUENCE [LARGE SCALE GENOMIC DNA]</scope>
    <source>
        <strain evidence="2">Tcor2-1</strain>
        <tissue evidence="2">Whole body</tissue>
    </source>
</reference>
<dbReference type="EMBL" id="KQ981147">
    <property type="protein sequence ID" value="KYN09103.1"/>
    <property type="molecule type" value="Genomic_DNA"/>
</dbReference>
<name>A0A151IR06_9HYME</name>